<dbReference type="InterPro" id="IPR025354">
    <property type="entry name" value="DUF4258"/>
</dbReference>
<protein>
    <submittedName>
        <fullName evidence="1">DUF4258 domain-containing protein</fullName>
    </submittedName>
</protein>
<dbReference type="Proteomes" id="UP000737171">
    <property type="component" value="Unassembled WGS sequence"/>
</dbReference>
<keyword evidence="2" id="KW-1185">Reference proteome</keyword>
<organism evidence="1 2">
    <name type="scientific">Pseudaquabacterium terrae</name>
    <dbReference type="NCBI Taxonomy" id="2732868"/>
    <lineage>
        <taxon>Bacteria</taxon>
        <taxon>Pseudomonadati</taxon>
        <taxon>Pseudomonadota</taxon>
        <taxon>Betaproteobacteria</taxon>
        <taxon>Burkholderiales</taxon>
        <taxon>Sphaerotilaceae</taxon>
        <taxon>Pseudaquabacterium</taxon>
    </lineage>
</organism>
<reference evidence="1 2" key="1">
    <citation type="submission" date="2020-05" db="EMBL/GenBank/DDBJ databases">
        <title>Aquincola sp. isolate from soil.</title>
        <authorList>
            <person name="Han J."/>
            <person name="Kim D.-U."/>
        </authorList>
    </citation>
    <scope>NUCLEOTIDE SEQUENCE [LARGE SCALE GENOMIC DNA]</scope>
    <source>
        <strain evidence="1 2">S2</strain>
    </source>
</reference>
<accession>A0ABX2ER49</accession>
<gene>
    <name evidence="1" type="ORF">HLB44_28835</name>
</gene>
<dbReference type="EMBL" id="JABRWJ010000010">
    <property type="protein sequence ID" value="NRF71017.1"/>
    <property type="molecule type" value="Genomic_DNA"/>
</dbReference>
<sequence>MTQVSIAQLRHLIRTLSYVVSTHAADELEDDNLTILDLENIILTGQIIERQRDRTTRETKYIIQGVTLEGAAGEVVAKVGPSGKLIVITIYVS</sequence>
<evidence type="ECO:0000313" key="1">
    <source>
        <dbReference type="EMBL" id="NRF71017.1"/>
    </source>
</evidence>
<proteinExistence type="predicted"/>
<evidence type="ECO:0000313" key="2">
    <source>
        <dbReference type="Proteomes" id="UP000737171"/>
    </source>
</evidence>
<dbReference type="Pfam" id="PF14076">
    <property type="entry name" value="DUF4258"/>
    <property type="match status" value="1"/>
</dbReference>
<dbReference type="RefSeq" id="WP_173131330.1">
    <property type="nucleotide sequence ID" value="NZ_JABRWJ010000010.1"/>
</dbReference>
<comment type="caution">
    <text evidence="1">The sequence shown here is derived from an EMBL/GenBank/DDBJ whole genome shotgun (WGS) entry which is preliminary data.</text>
</comment>
<name>A0ABX2ER49_9BURK</name>